<dbReference type="InterPro" id="IPR049237">
    <property type="entry name" value="DUF2264_C"/>
</dbReference>
<dbReference type="EMBL" id="WIGN01000234">
    <property type="protein sequence ID" value="KAF6803562.1"/>
    <property type="molecule type" value="Genomic_DNA"/>
</dbReference>
<comment type="caution">
    <text evidence="3">The sequence shown here is derived from an EMBL/GenBank/DDBJ whole genome shotgun (WGS) entry which is preliminary data.</text>
</comment>
<dbReference type="Pfam" id="PF20938">
    <property type="entry name" value="DUF2264_C"/>
    <property type="match status" value="1"/>
</dbReference>
<dbReference type="Proteomes" id="UP000652219">
    <property type="component" value="Unassembled WGS sequence"/>
</dbReference>
<accession>A0A8H6IZ48</accession>
<sequence>MVEAEMISFALLAAPRHVLWEKFSPKTRHNLISWLSRLNTKEIHPANWLWFRVFANLALSRNPETESHIEVDLNTLDSFYITYGWSSDGRRRGRNACFYSGSFAIQFSQLLSVRFAADRDPLRAERYRQQVREFGAGFWRFFDSGGAVVPFGRSLTYRFATAGFFAALAVTDVLDMPEPLSSPGKIKGFLLRHLRWWARNSESIFYPDGTLNLGWVYPNMYLSEDYNSPQSAYRCLKSLIVVALNADDLFWTEPEAPYPAETPGPAAERLPAPRQIFCNHPQGNHHFMLSTAQFIAQPFRGFQAKYCKFAYSSSFGFSVPTTQGSLQQIAPDNALVLSREGTETWAGKYKCRDTKYGTRRFRPLLVEWYPWADRSVVLTTTVLPPTTQWPEWHLRVHRLKAPTGAGRLFTAEGALPSTAGDVMTV</sequence>
<dbReference type="PANTHER" id="PTHR35339:SF2">
    <property type="entry name" value="DUF2264 DOMAIN-CONTAINING PROTEIN-RELATED"/>
    <property type="match status" value="1"/>
</dbReference>
<proteinExistence type="predicted"/>
<dbReference type="PIRSF" id="PIRSF014753">
    <property type="entry name" value="UCP014753"/>
    <property type="match status" value="1"/>
</dbReference>
<feature type="domain" description="DUF2264" evidence="2">
    <location>
        <begin position="267"/>
        <end position="415"/>
    </location>
</feature>
<organism evidence="3 4">
    <name type="scientific">Colletotrichum sojae</name>
    <dbReference type="NCBI Taxonomy" id="2175907"/>
    <lineage>
        <taxon>Eukaryota</taxon>
        <taxon>Fungi</taxon>
        <taxon>Dikarya</taxon>
        <taxon>Ascomycota</taxon>
        <taxon>Pezizomycotina</taxon>
        <taxon>Sordariomycetes</taxon>
        <taxon>Hypocreomycetidae</taxon>
        <taxon>Glomerellales</taxon>
        <taxon>Glomerellaceae</taxon>
        <taxon>Colletotrichum</taxon>
        <taxon>Colletotrichum orchidearum species complex</taxon>
    </lineage>
</organism>
<evidence type="ECO:0000313" key="4">
    <source>
        <dbReference type="Proteomes" id="UP000652219"/>
    </source>
</evidence>
<gene>
    <name evidence="3" type="ORF">CSOJ01_10803</name>
</gene>
<dbReference type="InterPro" id="IPR049349">
    <property type="entry name" value="DUF2264_N"/>
</dbReference>
<dbReference type="AlphaFoldDB" id="A0A8H6IZ48"/>
<evidence type="ECO:0000313" key="3">
    <source>
        <dbReference type="EMBL" id="KAF6803562.1"/>
    </source>
</evidence>
<protein>
    <submittedName>
        <fullName evidence="3">Uncharacterized protein</fullName>
    </submittedName>
</protein>
<evidence type="ECO:0000259" key="2">
    <source>
        <dbReference type="Pfam" id="PF20938"/>
    </source>
</evidence>
<name>A0A8H6IZ48_9PEZI</name>
<evidence type="ECO:0000259" key="1">
    <source>
        <dbReference type="Pfam" id="PF10022"/>
    </source>
</evidence>
<feature type="domain" description="DUF2264" evidence="1">
    <location>
        <begin position="1"/>
        <end position="258"/>
    </location>
</feature>
<dbReference type="Pfam" id="PF10022">
    <property type="entry name" value="DUF2264"/>
    <property type="match status" value="1"/>
</dbReference>
<reference evidence="3 4" key="1">
    <citation type="journal article" date="2020" name="Phytopathology">
        <title>Genome Sequence Resources of Colletotrichum truncatum, C. plurivorum, C. musicola, and C. sojae: Four Species Pathogenic to Soybean (Glycine max).</title>
        <authorList>
            <person name="Rogerio F."/>
            <person name="Boufleur T.R."/>
            <person name="Ciampi-Guillardi M."/>
            <person name="Sukno S.A."/>
            <person name="Thon M.R."/>
            <person name="Massola Junior N.S."/>
            <person name="Baroncelli R."/>
        </authorList>
    </citation>
    <scope>NUCLEOTIDE SEQUENCE [LARGE SCALE GENOMIC DNA]</scope>
    <source>
        <strain evidence="3 4">LFN0009</strain>
    </source>
</reference>
<keyword evidence="4" id="KW-1185">Reference proteome</keyword>
<dbReference type="PANTHER" id="PTHR35339">
    <property type="entry name" value="LINALOOL DEHYDRATASE_ISOMERASE DOMAIN-CONTAINING PROTEIN"/>
    <property type="match status" value="1"/>
</dbReference>
<dbReference type="InterPro" id="IPR016624">
    <property type="entry name" value="UCP014753"/>
</dbReference>